<protein>
    <submittedName>
        <fullName evidence="1">Protein of uncharacterized function (DUF535)</fullName>
    </submittedName>
</protein>
<dbReference type="PANTHER" id="PTHR38785">
    <property type="entry name" value="HOMOLOG OF VIRK"/>
    <property type="match status" value="1"/>
</dbReference>
<dbReference type="RefSeq" id="WP_095064642.1">
    <property type="nucleotide sequence ID" value="NZ_LT906470.1"/>
</dbReference>
<gene>
    <name evidence="1" type="ORF">SAMEA44547418_00019</name>
</gene>
<keyword evidence="2" id="KW-1185">Reference proteome</keyword>
<dbReference type="KEGG" id="vrm:44547418_00019"/>
<organism evidence="1 2">
    <name type="scientific">Veillonella rodentium</name>
    <dbReference type="NCBI Taxonomy" id="248315"/>
    <lineage>
        <taxon>Bacteria</taxon>
        <taxon>Bacillati</taxon>
        <taxon>Bacillota</taxon>
        <taxon>Negativicutes</taxon>
        <taxon>Veillonellales</taxon>
        <taxon>Veillonellaceae</taxon>
        <taxon>Veillonella</taxon>
    </lineage>
</organism>
<dbReference type="AlphaFoldDB" id="A0A239Y1V6"/>
<proteinExistence type="predicted"/>
<dbReference type="InterPro" id="IPR007488">
    <property type="entry name" value="DUF535"/>
</dbReference>
<dbReference type="Pfam" id="PF04393">
    <property type="entry name" value="DUF535"/>
    <property type="match status" value="1"/>
</dbReference>
<reference evidence="1 2" key="1">
    <citation type="submission" date="2017-06" db="EMBL/GenBank/DDBJ databases">
        <authorList>
            <consortium name="Pathogen Informatics"/>
        </authorList>
    </citation>
    <scope>NUCLEOTIDE SEQUENCE [LARGE SCALE GENOMIC DNA]</scope>
    <source>
        <strain evidence="1 2">NCTC12018</strain>
    </source>
</reference>
<dbReference type="Proteomes" id="UP000214973">
    <property type="component" value="Chromosome 1"/>
</dbReference>
<evidence type="ECO:0000313" key="2">
    <source>
        <dbReference type="Proteomes" id="UP000214973"/>
    </source>
</evidence>
<dbReference type="PANTHER" id="PTHR38785:SF1">
    <property type="entry name" value="HOMOLOG OF VIRK"/>
    <property type="match status" value="1"/>
</dbReference>
<dbReference type="GO" id="GO:0006974">
    <property type="term" value="P:DNA damage response"/>
    <property type="evidence" value="ECO:0007669"/>
    <property type="project" value="TreeGrafter"/>
</dbReference>
<evidence type="ECO:0000313" key="1">
    <source>
        <dbReference type="EMBL" id="SNV52168.1"/>
    </source>
</evidence>
<sequence length="313" mass="36910">MFQYIKGQWSNGRAIYGKKSWRETRRVILHFLRTVFHKQEIMEYKDFFQNYKSDAHILDKQEGLYELMSRIFLFKESTLRERIDAVKNHFTALESVFTPETIAMLYSPDDAKPEALKQGILLWQDESLHMTAHLNFMTGQRKEGLFTILLKLGDEGVYHANVRLGKGLNGESALWIGTVQGYKDGLENAKYITKKMFGYRPKNFIIFLVRELAKYCKVEAMYAVSDEGFYANTHMVRGHKAKVAELDPLWEDIGGVITEDPRFYKIPLEEYRKPIEEIKSQKRSQYRKRYELLDSYEVQIRDNLKPYLLNNNQ</sequence>
<dbReference type="EMBL" id="LT906470">
    <property type="protein sequence ID" value="SNV52168.1"/>
    <property type="molecule type" value="Genomic_DNA"/>
</dbReference>
<accession>A0A239Y1V6</accession>
<name>A0A239Y1V6_9FIRM</name>